<dbReference type="GO" id="GO:0004177">
    <property type="term" value="F:aminopeptidase activity"/>
    <property type="evidence" value="ECO:0007669"/>
    <property type="project" value="UniProtKB-UniRule"/>
</dbReference>
<evidence type="ECO:0000256" key="1">
    <source>
        <dbReference type="ARBA" id="ARBA00001585"/>
    </source>
</evidence>
<evidence type="ECO:0000256" key="6">
    <source>
        <dbReference type="ARBA" id="ARBA00022438"/>
    </source>
</evidence>
<evidence type="ECO:0000313" key="16">
    <source>
        <dbReference type="Proteomes" id="UP000253061"/>
    </source>
</evidence>
<evidence type="ECO:0000313" key="15">
    <source>
        <dbReference type="EMBL" id="RCK25304.1"/>
    </source>
</evidence>
<comment type="caution">
    <text evidence="15">The sequence shown here is derived from an EMBL/GenBank/DDBJ whole genome shotgun (WGS) entry which is preliminary data.</text>
</comment>
<dbReference type="Pfam" id="PF00561">
    <property type="entry name" value="Abhydrolase_1"/>
    <property type="match status" value="1"/>
</dbReference>
<evidence type="ECO:0000256" key="3">
    <source>
        <dbReference type="ARBA" id="ARBA00010088"/>
    </source>
</evidence>
<dbReference type="InterPro" id="IPR029058">
    <property type="entry name" value="AB_hydrolase_fold"/>
</dbReference>
<dbReference type="InterPro" id="IPR002410">
    <property type="entry name" value="Peptidase_S33"/>
</dbReference>
<dbReference type="SUPFAM" id="SSF53474">
    <property type="entry name" value="alpha/beta-Hydrolases"/>
    <property type="match status" value="1"/>
</dbReference>
<dbReference type="GO" id="GO:0006508">
    <property type="term" value="P:proteolysis"/>
    <property type="evidence" value="ECO:0007669"/>
    <property type="project" value="UniProtKB-KW"/>
</dbReference>
<protein>
    <recommendedName>
        <fullName evidence="5 11">Proline iminopeptidase</fullName>
        <shortName evidence="11">PIP</shortName>
        <ecNumber evidence="4 11">3.4.11.5</ecNumber>
    </recommendedName>
    <alternativeName>
        <fullName evidence="10 11">Prolyl aminopeptidase</fullName>
    </alternativeName>
</protein>
<dbReference type="PIRSF" id="PIRSF006431">
    <property type="entry name" value="Pept_S33"/>
    <property type="match status" value="1"/>
</dbReference>
<dbReference type="PANTHER" id="PTHR43722:SF1">
    <property type="entry name" value="PROLINE IMINOPEPTIDASE"/>
    <property type="match status" value="1"/>
</dbReference>
<evidence type="ECO:0000256" key="5">
    <source>
        <dbReference type="ARBA" id="ARBA00021843"/>
    </source>
</evidence>
<comment type="similarity">
    <text evidence="3 11 13">Belongs to the peptidase S33 family.</text>
</comment>
<evidence type="ECO:0000256" key="12">
    <source>
        <dbReference type="PIRSR" id="PIRSR006431-1"/>
    </source>
</evidence>
<reference evidence="15 16" key="1">
    <citation type="submission" date="2014-07" db="EMBL/GenBank/DDBJ databases">
        <title>Draft genome sequence of Thalassospira profundimaris R8-17.</title>
        <authorList>
            <person name="Lai Q."/>
            <person name="Shao Z."/>
        </authorList>
    </citation>
    <scope>NUCLEOTIDE SEQUENCE [LARGE SCALE GENOMIC DNA]</scope>
    <source>
        <strain evidence="15 16">R8-17</strain>
    </source>
</reference>
<comment type="subcellular location">
    <subcellularLocation>
        <location evidence="2 11">Cytoplasm</location>
    </subcellularLocation>
</comment>
<evidence type="ECO:0000256" key="9">
    <source>
        <dbReference type="ARBA" id="ARBA00022801"/>
    </source>
</evidence>
<proteinExistence type="inferred from homology"/>
<evidence type="ECO:0000256" key="7">
    <source>
        <dbReference type="ARBA" id="ARBA00022490"/>
    </source>
</evidence>
<accession>A0A367VJB4</accession>
<dbReference type="GO" id="GO:0005737">
    <property type="term" value="C:cytoplasm"/>
    <property type="evidence" value="ECO:0007669"/>
    <property type="project" value="UniProtKB-SubCell"/>
</dbReference>
<evidence type="ECO:0000256" key="11">
    <source>
        <dbReference type="PIRNR" id="PIRNR006431"/>
    </source>
</evidence>
<keyword evidence="7 11" id="KW-0963">Cytoplasm</keyword>
<dbReference type="NCBIfam" id="TIGR01249">
    <property type="entry name" value="pro_imino_pep_1"/>
    <property type="match status" value="1"/>
</dbReference>
<keyword evidence="9 11" id="KW-0378">Hydrolase</keyword>
<evidence type="ECO:0000256" key="13">
    <source>
        <dbReference type="RuleBase" id="RU003421"/>
    </source>
</evidence>
<evidence type="ECO:0000259" key="14">
    <source>
        <dbReference type="Pfam" id="PF00561"/>
    </source>
</evidence>
<dbReference type="EC" id="3.4.11.5" evidence="4 11"/>
<dbReference type="InterPro" id="IPR000073">
    <property type="entry name" value="AB_hydrolase_1"/>
</dbReference>
<sequence>MFCYENKEVLRVLYPEISPHQSGWLSRDDGHEIYWEEVGNPSGIPVIFLHGGPGAGISPNSRRFFDPEKYRVILFDQRGAGKSRPFGSLENNTTDHLIGDIEALRENRGIDQWLVFGGSWGSTLALAYGQACAERIIGFVLRGIFLGTEAEIKWFMDGMGRFFPEAEQRFLDAAGFKENPGFQALLDRYADIFANKDGEETAIHAARVWSAYEATCCTLLPDDGLVEDFEGDQIALALAKLEHHYFVHRCFFEEGQLIANVDRIAHLPIVIVQGRYDVVCPPVSALALHQAWPGSALVIVDDAGHAASEPGIIRELVRATDRFDGKHFA</sequence>
<name>A0A367VJB4_9PROT</name>
<gene>
    <name evidence="15" type="ORF">TH6_01365</name>
</gene>
<feature type="domain" description="AB hydrolase-1" evidence="14">
    <location>
        <begin position="45"/>
        <end position="308"/>
    </location>
</feature>
<feature type="active site" evidence="12">
    <location>
        <position position="277"/>
    </location>
</feature>
<dbReference type="Gene3D" id="3.40.50.1820">
    <property type="entry name" value="alpha/beta hydrolase"/>
    <property type="match status" value="1"/>
</dbReference>
<comment type="catalytic activity">
    <reaction evidence="1 11 13">
        <text>Release of N-terminal proline from a peptide.</text>
        <dbReference type="EC" id="3.4.11.5"/>
    </reaction>
</comment>
<dbReference type="InterPro" id="IPR005944">
    <property type="entry name" value="Pro_iminopeptidase"/>
</dbReference>
<organism evidence="15 16">
    <name type="scientific">Thalassospira profundimaris</name>
    <dbReference type="NCBI Taxonomy" id="502049"/>
    <lineage>
        <taxon>Bacteria</taxon>
        <taxon>Pseudomonadati</taxon>
        <taxon>Pseudomonadota</taxon>
        <taxon>Alphaproteobacteria</taxon>
        <taxon>Rhodospirillales</taxon>
        <taxon>Thalassospiraceae</taxon>
        <taxon>Thalassospira</taxon>
    </lineage>
</organism>
<dbReference type="EMBL" id="JPWB01000001">
    <property type="protein sequence ID" value="RCK25304.1"/>
    <property type="molecule type" value="Genomic_DNA"/>
</dbReference>
<dbReference type="PRINTS" id="PR00793">
    <property type="entry name" value="PROAMNOPTASE"/>
</dbReference>
<feature type="active site" description="Nucleophile" evidence="12">
    <location>
        <position position="119"/>
    </location>
</feature>
<keyword evidence="6 11" id="KW-0031">Aminopeptidase</keyword>
<keyword evidence="8 11" id="KW-0645">Protease</keyword>
<evidence type="ECO:0000256" key="10">
    <source>
        <dbReference type="ARBA" id="ARBA00029605"/>
    </source>
</evidence>
<dbReference type="AlphaFoldDB" id="A0A367VJB4"/>
<evidence type="ECO:0000256" key="8">
    <source>
        <dbReference type="ARBA" id="ARBA00022670"/>
    </source>
</evidence>
<evidence type="ECO:0000256" key="4">
    <source>
        <dbReference type="ARBA" id="ARBA00012568"/>
    </source>
</evidence>
<dbReference type="PANTHER" id="PTHR43722">
    <property type="entry name" value="PROLINE IMINOPEPTIDASE"/>
    <property type="match status" value="1"/>
</dbReference>
<evidence type="ECO:0000256" key="2">
    <source>
        <dbReference type="ARBA" id="ARBA00004496"/>
    </source>
</evidence>
<dbReference type="Proteomes" id="UP000253061">
    <property type="component" value="Unassembled WGS sequence"/>
</dbReference>
<feature type="active site" description="Proton donor" evidence="12">
    <location>
        <position position="305"/>
    </location>
</feature>